<dbReference type="InParanoid" id="Q01V75"/>
<organism evidence="3">
    <name type="scientific">Solibacter usitatus (strain Ellin6076)</name>
    <dbReference type="NCBI Taxonomy" id="234267"/>
    <lineage>
        <taxon>Bacteria</taxon>
        <taxon>Pseudomonadati</taxon>
        <taxon>Acidobacteriota</taxon>
        <taxon>Terriglobia</taxon>
        <taxon>Bryobacterales</taxon>
        <taxon>Solibacteraceae</taxon>
        <taxon>Candidatus Solibacter</taxon>
    </lineage>
</organism>
<feature type="domain" description="DJ-1/PfpI" evidence="2">
    <location>
        <begin position="6"/>
        <end position="169"/>
    </location>
</feature>
<dbReference type="eggNOG" id="COG0693">
    <property type="taxonomic scope" value="Bacteria"/>
</dbReference>
<sequence>MDLSGKKIAILVDTLYQEMEVWYPLFRFQEAGATVVTIGAKAGETYGSKLGYPVKSQLSYDEARAADFDGVVVPGGYAPDHIRRHAKANQFVHDMNAQGKLVASICHGPWVLCSAGGMLKGRKATSFFAIKDDVVNAGAEWSDAEVVVDGNLVTSRKPEDLPAFCKAALQVMASVAV</sequence>
<name>Q01V75_SOLUE</name>
<dbReference type="KEGG" id="sus:Acid_5493"/>
<dbReference type="PANTHER" id="PTHR42733">
    <property type="entry name" value="DJ-1 PROTEIN"/>
    <property type="match status" value="1"/>
</dbReference>
<reference evidence="3" key="1">
    <citation type="submission" date="2006-10" db="EMBL/GenBank/DDBJ databases">
        <title>Complete sequence of Solibacter usitatus Ellin6076.</title>
        <authorList>
            <consortium name="US DOE Joint Genome Institute"/>
            <person name="Copeland A."/>
            <person name="Lucas S."/>
            <person name="Lapidus A."/>
            <person name="Barry K."/>
            <person name="Detter J.C."/>
            <person name="Glavina del Rio T."/>
            <person name="Hammon N."/>
            <person name="Israni S."/>
            <person name="Dalin E."/>
            <person name="Tice H."/>
            <person name="Pitluck S."/>
            <person name="Thompson L.S."/>
            <person name="Brettin T."/>
            <person name="Bruce D."/>
            <person name="Han C."/>
            <person name="Tapia R."/>
            <person name="Gilna P."/>
            <person name="Schmutz J."/>
            <person name="Larimer F."/>
            <person name="Land M."/>
            <person name="Hauser L."/>
            <person name="Kyrpides N."/>
            <person name="Mikhailova N."/>
            <person name="Janssen P.H."/>
            <person name="Kuske C.R."/>
            <person name="Richardson P."/>
        </authorList>
    </citation>
    <scope>NUCLEOTIDE SEQUENCE</scope>
    <source>
        <strain evidence="3">Ellin6076</strain>
    </source>
</reference>
<accession>Q01V75</accession>
<comment type="similarity">
    <text evidence="1">Belongs to the peptidase C56 family.</text>
</comment>
<dbReference type="CDD" id="cd03134">
    <property type="entry name" value="GATase1_PfpI_like"/>
    <property type="match status" value="1"/>
</dbReference>
<dbReference type="MEROPS" id="C56.001"/>
<dbReference type="GO" id="GO:0006508">
    <property type="term" value="P:proteolysis"/>
    <property type="evidence" value="ECO:0007669"/>
    <property type="project" value="UniProtKB-KW"/>
</dbReference>
<gene>
    <name evidence="3" type="ordered locus">Acid_5493</name>
</gene>
<dbReference type="PROSITE" id="PS51276">
    <property type="entry name" value="PEPTIDASE_C56_PFPI"/>
    <property type="match status" value="1"/>
</dbReference>
<dbReference type="STRING" id="234267.Acid_5493"/>
<dbReference type="AlphaFoldDB" id="Q01V75"/>
<dbReference type="InterPro" id="IPR006286">
    <property type="entry name" value="C56_PfpI-like"/>
</dbReference>
<protein>
    <submittedName>
        <fullName evidence="3">Intracellular protease, PfpI family</fullName>
    </submittedName>
</protein>
<dbReference type="NCBIfam" id="TIGR01382">
    <property type="entry name" value="PfpI"/>
    <property type="match status" value="1"/>
</dbReference>
<dbReference type="Gene3D" id="3.40.50.880">
    <property type="match status" value="1"/>
</dbReference>
<dbReference type="FunCoup" id="Q01V75">
    <property type="interactions" value="287"/>
</dbReference>
<dbReference type="HOGENOM" id="CLU_000445_44_4_0"/>
<proteinExistence type="inferred from homology"/>
<dbReference type="InterPro" id="IPR029062">
    <property type="entry name" value="Class_I_gatase-like"/>
</dbReference>
<keyword evidence="3" id="KW-0645">Protease</keyword>
<dbReference type="Pfam" id="PF01965">
    <property type="entry name" value="DJ-1_PfpI"/>
    <property type="match status" value="1"/>
</dbReference>
<keyword evidence="3" id="KW-0378">Hydrolase</keyword>
<dbReference type="PANTHER" id="PTHR42733:SF13">
    <property type="entry name" value="DJ-1_PFPI DOMAIN-CONTAINING PROTEIN"/>
    <property type="match status" value="1"/>
</dbReference>
<dbReference type="GO" id="GO:0008233">
    <property type="term" value="F:peptidase activity"/>
    <property type="evidence" value="ECO:0007669"/>
    <property type="project" value="UniProtKB-KW"/>
</dbReference>
<dbReference type="OrthoDB" id="9792284at2"/>
<dbReference type="SUPFAM" id="SSF52317">
    <property type="entry name" value="Class I glutamine amidotransferase-like"/>
    <property type="match status" value="1"/>
</dbReference>
<dbReference type="EMBL" id="CP000473">
    <property type="protein sequence ID" value="ABJ86440.1"/>
    <property type="molecule type" value="Genomic_DNA"/>
</dbReference>
<dbReference type="InterPro" id="IPR002818">
    <property type="entry name" value="DJ-1/PfpI"/>
</dbReference>
<evidence type="ECO:0000259" key="2">
    <source>
        <dbReference type="Pfam" id="PF01965"/>
    </source>
</evidence>
<evidence type="ECO:0000256" key="1">
    <source>
        <dbReference type="ARBA" id="ARBA00008542"/>
    </source>
</evidence>
<evidence type="ECO:0000313" key="3">
    <source>
        <dbReference type="EMBL" id="ABJ86440.1"/>
    </source>
</evidence>